<sequence>MAENGPSAAAALSSMSEIGTRKLGPRVSPRQMEMLLEFLNEHPYLASGSKEKTKDVEPWERERLWEEAAAKLNAKGPAVKTRYAWRKFWSGRSAQIKRTVARIAKMREESKMPPRLPPPPPAAQPPPEAGQFLLLVKPDGGSTGGGRLLLPRPVPQPPPQQVLLHVGDPTTMFMATDSSTMQTTTMPAEVTTTRGGTVQQPVIGRGRVLVEQPASANANRRGPPVLQRHVLANGQPPPDPDSIPVLEPITAEEHFHAEMLHQTIRQTALLQDMLGAQQRIAEAAERQAQAAEDQSHALSQLVLFLVENHRSNRNSGTNLSASVVDDSSCPEATTPLSITPEMLQVEHST</sequence>
<proteinExistence type="predicted"/>
<protein>
    <submittedName>
        <fullName evidence="1">Uncharacterized protein</fullName>
    </submittedName>
</protein>
<keyword evidence="2" id="KW-1185">Reference proteome</keyword>
<comment type="caution">
    <text evidence="1">The sequence shown here is derived from an EMBL/GenBank/DDBJ whole genome shotgun (WGS) entry which is preliminary data.</text>
</comment>
<evidence type="ECO:0000313" key="2">
    <source>
        <dbReference type="Proteomes" id="UP000821865"/>
    </source>
</evidence>
<organism evidence="1 2">
    <name type="scientific">Dermacentor silvarum</name>
    <name type="common">Tick</name>
    <dbReference type="NCBI Taxonomy" id="543639"/>
    <lineage>
        <taxon>Eukaryota</taxon>
        <taxon>Metazoa</taxon>
        <taxon>Ecdysozoa</taxon>
        <taxon>Arthropoda</taxon>
        <taxon>Chelicerata</taxon>
        <taxon>Arachnida</taxon>
        <taxon>Acari</taxon>
        <taxon>Parasitiformes</taxon>
        <taxon>Ixodida</taxon>
        <taxon>Ixodoidea</taxon>
        <taxon>Ixodidae</taxon>
        <taxon>Rhipicephalinae</taxon>
        <taxon>Dermacentor</taxon>
    </lineage>
</organism>
<dbReference type="Proteomes" id="UP000821865">
    <property type="component" value="Chromosome 9"/>
</dbReference>
<gene>
    <name evidence="1" type="ORF">HPB49_009095</name>
</gene>
<dbReference type="EMBL" id="CM023478">
    <property type="protein sequence ID" value="KAH7933144.1"/>
    <property type="molecule type" value="Genomic_DNA"/>
</dbReference>
<evidence type="ECO:0000313" key="1">
    <source>
        <dbReference type="EMBL" id="KAH7933144.1"/>
    </source>
</evidence>
<accession>A0ACB8C2T9</accession>
<name>A0ACB8C2T9_DERSI</name>
<reference evidence="1" key="1">
    <citation type="submission" date="2020-05" db="EMBL/GenBank/DDBJ databases">
        <title>Large-scale comparative analyses of tick genomes elucidate their genetic diversity and vector capacities.</title>
        <authorList>
            <person name="Jia N."/>
            <person name="Wang J."/>
            <person name="Shi W."/>
            <person name="Du L."/>
            <person name="Sun Y."/>
            <person name="Zhan W."/>
            <person name="Jiang J."/>
            <person name="Wang Q."/>
            <person name="Zhang B."/>
            <person name="Ji P."/>
            <person name="Sakyi L.B."/>
            <person name="Cui X."/>
            <person name="Yuan T."/>
            <person name="Jiang B."/>
            <person name="Yang W."/>
            <person name="Lam T.T.-Y."/>
            <person name="Chang Q."/>
            <person name="Ding S."/>
            <person name="Wang X."/>
            <person name="Zhu J."/>
            <person name="Ruan X."/>
            <person name="Zhao L."/>
            <person name="Wei J."/>
            <person name="Que T."/>
            <person name="Du C."/>
            <person name="Cheng J."/>
            <person name="Dai P."/>
            <person name="Han X."/>
            <person name="Huang E."/>
            <person name="Gao Y."/>
            <person name="Liu J."/>
            <person name="Shao H."/>
            <person name="Ye R."/>
            <person name="Li L."/>
            <person name="Wei W."/>
            <person name="Wang X."/>
            <person name="Wang C."/>
            <person name="Yang T."/>
            <person name="Huo Q."/>
            <person name="Li W."/>
            <person name="Guo W."/>
            <person name="Chen H."/>
            <person name="Zhou L."/>
            <person name="Ni X."/>
            <person name="Tian J."/>
            <person name="Zhou Y."/>
            <person name="Sheng Y."/>
            <person name="Liu T."/>
            <person name="Pan Y."/>
            <person name="Xia L."/>
            <person name="Li J."/>
            <person name="Zhao F."/>
            <person name="Cao W."/>
        </authorList>
    </citation>
    <scope>NUCLEOTIDE SEQUENCE</scope>
    <source>
        <strain evidence="1">Dsil-2018</strain>
    </source>
</reference>